<comment type="caution">
    <text evidence="1">The sequence shown here is derived from an EMBL/GenBank/DDBJ whole genome shotgun (WGS) entry which is preliminary data.</text>
</comment>
<sequence length="68" mass="6670">MNIHKHMEAIFIVALATVGLGTMVIDGMPEATSGAATPVIRDVAAAPAKAQGAAPAAMLCASAAAPRA</sequence>
<keyword evidence="2" id="KW-1185">Reference proteome</keyword>
<name>A0ABT2AAI2_9BURK</name>
<evidence type="ECO:0000313" key="2">
    <source>
        <dbReference type="Proteomes" id="UP001205560"/>
    </source>
</evidence>
<protein>
    <submittedName>
        <fullName evidence="1">Uncharacterized protein</fullName>
    </submittedName>
</protein>
<dbReference type="EMBL" id="JANUGX010000024">
    <property type="protein sequence ID" value="MCS0591157.1"/>
    <property type="molecule type" value="Genomic_DNA"/>
</dbReference>
<evidence type="ECO:0000313" key="1">
    <source>
        <dbReference type="EMBL" id="MCS0591157.1"/>
    </source>
</evidence>
<organism evidence="1 2">
    <name type="scientific">Massilia norwichensis</name>
    <dbReference type="NCBI Taxonomy" id="1442366"/>
    <lineage>
        <taxon>Bacteria</taxon>
        <taxon>Pseudomonadati</taxon>
        <taxon>Pseudomonadota</taxon>
        <taxon>Betaproteobacteria</taxon>
        <taxon>Burkholderiales</taxon>
        <taxon>Oxalobacteraceae</taxon>
        <taxon>Telluria group</taxon>
        <taxon>Massilia</taxon>
    </lineage>
</organism>
<gene>
    <name evidence="1" type="ORF">NX782_18375</name>
</gene>
<dbReference type="RefSeq" id="WP_258846928.1">
    <property type="nucleotide sequence ID" value="NZ_JANUGX010000024.1"/>
</dbReference>
<accession>A0ABT2AAI2</accession>
<proteinExistence type="predicted"/>
<reference evidence="1 2" key="1">
    <citation type="submission" date="2022-08" db="EMBL/GenBank/DDBJ databases">
        <title>Reclassification of Massilia species as members of the genera Telluria, Duganella, Pseudoduganella, Mokoshia gen. nov. and Zemynaea gen. nov. using orthogonal and non-orthogonal genome-based approaches.</title>
        <authorList>
            <person name="Bowman J.P."/>
        </authorList>
    </citation>
    <scope>NUCLEOTIDE SEQUENCE [LARGE SCALE GENOMIC DNA]</scope>
    <source>
        <strain evidence="1 2">LMG 28164</strain>
    </source>
</reference>
<dbReference type="Proteomes" id="UP001205560">
    <property type="component" value="Unassembled WGS sequence"/>
</dbReference>